<organism evidence="1 2">
    <name type="scientific">Auritidibacter ignavus</name>
    <dbReference type="NCBI Taxonomy" id="678932"/>
    <lineage>
        <taxon>Bacteria</taxon>
        <taxon>Bacillati</taxon>
        <taxon>Actinomycetota</taxon>
        <taxon>Actinomycetes</taxon>
        <taxon>Micrococcales</taxon>
        <taxon>Micrococcaceae</taxon>
        <taxon>Auritidibacter</taxon>
    </lineage>
</organism>
<proteinExistence type="predicted"/>
<accession>A0AAJ6AL57</accession>
<dbReference type="AlphaFoldDB" id="A0AAJ6AL57"/>
<protein>
    <submittedName>
        <fullName evidence="1">Uncharacterized protein</fullName>
    </submittedName>
</protein>
<reference evidence="1 2" key="1">
    <citation type="submission" date="2023-03" db="EMBL/GenBank/DDBJ databases">
        <title>Complete genome sequences of several Auritidibacter ignavus strains isolated from ear infections.</title>
        <authorList>
            <person name="Baehr T."/>
            <person name="Baumhoegger A.M."/>
        </authorList>
    </citation>
    <scope>NUCLEOTIDE SEQUENCE [LARGE SCALE GENOMIC DNA]</scope>
    <source>
        <strain evidence="1 2">BABAE-6</strain>
    </source>
</reference>
<name>A0AAJ6AL57_9MICC</name>
<keyword evidence="2" id="KW-1185">Reference proteome</keyword>
<sequence length="98" mass="11305">MTYTLDTKFYSPRYIANGRGAGTYTLAQILDYSGDTPYTIMIIERQATMAKHGLESEEEYEEFIDAGHETERIEDHLRMIDLDDVHDLLDDPNAEEVE</sequence>
<dbReference type="Proteomes" id="UP001224674">
    <property type="component" value="Chromosome"/>
</dbReference>
<dbReference type="RefSeq" id="WP_279674325.1">
    <property type="nucleotide sequence ID" value="NZ_CP122566.1"/>
</dbReference>
<gene>
    <name evidence="1" type="ORF">QDX21_06990</name>
</gene>
<dbReference type="EMBL" id="CP122566">
    <property type="protein sequence ID" value="WGH92080.1"/>
    <property type="molecule type" value="Genomic_DNA"/>
</dbReference>
<evidence type="ECO:0000313" key="1">
    <source>
        <dbReference type="EMBL" id="WGH92080.1"/>
    </source>
</evidence>
<evidence type="ECO:0000313" key="2">
    <source>
        <dbReference type="Proteomes" id="UP001224674"/>
    </source>
</evidence>